<gene>
    <name evidence="10" type="ORF">ERJ67_03645</name>
</gene>
<dbReference type="Gene3D" id="1.10.287.130">
    <property type="match status" value="1"/>
</dbReference>
<dbReference type="InterPro" id="IPR003661">
    <property type="entry name" value="HisK_dim/P_dom"/>
</dbReference>
<proteinExistence type="predicted"/>
<comment type="catalytic activity">
    <reaction evidence="1">
        <text>ATP + protein L-histidine = ADP + protein N-phospho-L-histidine.</text>
        <dbReference type="EC" id="2.7.13.3"/>
    </reaction>
</comment>
<keyword evidence="6 10" id="KW-0418">Kinase</keyword>
<keyword evidence="8" id="KW-0175">Coiled coil</keyword>
<dbReference type="SUPFAM" id="SSF55874">
    <property type="entry name" value="ATPase domain of HSP90 chaperone/DNA topoisomerase II/histidine kinase"/>
    <property type="match status" value="1"/>
</dbReference>
<dbReference type="EMBL" id="SRMO01000050">
    <property type="protein sequence ID" value="TGG93802.1"/>
    <property type="molecule type" value="Genomic_DNA"/>
</dbReference>
<dbReference type="InterPro" id="IPR036890">
    <property type="entry name" value="HATPase_C_sf"/>
</dbReference>
<reference evidence="10 11" key="1">
    <citation type="journal article" date="2019" name="mSystems">
        <title>Life at home and on the roam: Genomic adaptions reflect the dual lifestyle of an intracellular, facultative symbiont.</title>
        <authorList>
            <person name="Burgsdorf I."/>
        </authorList>
    </citation>
    <scope>NUCLEOTIDE SEQUENCE [LARGE SCALE GENOMIC DNA]</scope>
    <source>
        <strain evidence="10">277cV</strain>
    </source>
</reference>
<dbReference type="AlphaFoldDB" id="A0A524RPS1"/>
<evidence type="ECO:0000256" key="6">
    <source>
        <dbReference type="ARBA" id="ARBA00022777"/>
    </source>
</evidence>
<protein>
    <recommendedName>
        <fullName evidence="2">histidine kinase</fullName>
        <ecNumber evidence="2">2.7.13.3</ecNumber>
    </recommendedName>
</protein>
<dbReference type="SMART" id="SM00387">
    <property type="entry name" value="HATPase_c"/>
    <property type="match status" value="1"/>
</dbReference>
<dbReference type="InterPro" id="IPR036097">
    <property type="entry name" value="HisK_dim/P_sf"/>
</dbReference>
<evidence type="ECO:0000256" key="5">
    <source>
        <dbReference type="ARBA" id="ARBA00022692"/>
    </source>
</evidence>
<dbReference type="InterPro" id="IPR003594">
    <property type="entry name" value="HATPase_dom"/>
</dbReference>
<feature type="coiled-coil region" evidence="8">
    <location>
        <begin position="86"/>
        <end position="120"/>
    </location>
</feature>
<dbReference type="PANTHER" id="PTHR45436:SF5">
    <property type="entry name" value="SENSOR HISTIDINE KINASE TRCS"/>
    <property type="match status" value="1"/>
</dbReference>
<keyword evidence="7" id="KW-0472">Membrane</keyword>
<dbReference type="PROSITE" id="PS50109">
    <property type="entry name" value="HIS_KIN"/>
    <property type="match status" value="1"/>
</dbReference>
<dbReference type="InterPro" id="IPR005467">
    <property type="entry name" value="His_kinase_dom"/>
</dbReference>
<dbReference type="InterPro" id="IPR050428">
    <property type="entry name" value="TCS_sensor_his_kinase"/>
</dbReference>
<dbReference type="Proteomes" id="UP000317990">
    <property type="component" value="Unassembled WGS sequence"/>
</dbReference>
<keyword evidence="4" id="KW-0808">Transferase</keyword>
<dbReference type="CDD" id="cd00082">
    <property type="entry name" value="HisKA"/>
    <property type="match status" value="1"/>
</dbReference>
<evidence type="ECO:0000313" key="11">
    <source>
        <dbReference type="Proteomes" id="UP000317990"/>
    </source>
</evidence>
<evidence type="ECO:0000313" key="10">
    <source>
        <dbReference type="EMBL" id="TGG93802.1"/>
    </source>
</evidence>
<accession>A0A524RPS1</accession>
<evidence type="ECO:0000256" key="8">
    <source>
        <dbReference type="SAM" id="Coils"/>
    </source>
</evidence>
<dbReference type="EC" id="2.7.13.3" evidence="2"/>
<organism evidence="10 11">
    <name type="scientific">Aphanocapsa feldmannii 277cV</name>
    <dbReference type="NCBI Taxonomy" id="2507553"/>
    <lineage>
        <taxon>Bacteria</taxon>
        <taxon>Bacillati</taxon>
        <taxon>Cyanobacteriota</taxon>
        <taxon>Cyanophyceae</taxon>
        <taxon>Oscillatoriophycideae</taxon>
        <taxon>Chroococcales</taxon>
        <taxon>Microcystaceae</taxon>
        <taxon>Aphanocapsa</taxon>
    </lineage>
</organism>
<evidence type="ECO:0000259" key="9">
    <source>
        <dbReference type="PROSITE" id="PS50109"/>
    </source>
</evidence>
<evidence type="ECO:0000256" key="1">
    <source>
        <dbReference type="ARBA" id="ARBA00000085"/>
    </source>
</evidence>
<comment type="caution">
    <text evidence="10">The sequence shown here is derived from an EMBL/GenBank/DDBJ whole genome shotgun (WGS) entry which is preliminary data.</text>
</comment>
<evidence type="ECO:0000256" key="3">
    <source>
        <dbReference type="ARBA" id="ARBA00022553"/>
    </source>
</evidence>
<keyword evidence="3" id="KW-0597">Phosphoprotein</keyword>
<evidence type="ECO:0000256" key="7">
    <source>
        <dbReference type="ARBA" id="ARBA00022989"/>
    </source>
</evidence>
<dbReference type="SUPFAM" id="SSF47384">
    <property type="entry name" value="Homodimeric domain of signal transducing histidine kinase"/>
    <property type="match status" value="1"/>
</dbReference>
<feature type="domain" description="Histidine kinase" evidence="9">
    <location>
        <begin position="116"/>
        <end position="357"/>
    </location>
</feature>
<dbReference type="PANTHER" id="PTHR45436">
    <property type="entry name" value="SENSOR HISTIDINE KINASE YKOH"/>
    <property type="match status" value="1"/>
</dbReference>
<dbReference type="Pfam" id="PF02518">
    <property type="entry name" value="HATPase_c"/>
    <property type="match status" value="1"/>
</dbReference>
<dbReference type="SMART" id="SM00388">
    <property type="entry name" value="HisKA"/>
    <property type="match status" value="1"/>
</dbReference>
<evidence type="ECO:0000256" key="4">
    <source>
        <dbReference type="ARBA" id="ARBA00022679"/>
    </source>
</evidence>
<dbReference type="Pfam" id="PF00512">
    <property type="entry name" value="HisKA"/>
    <property type="match status" value="1"/>
</dbReference>
<name>A0A524RPS1_9CHRO</name>
<keyword evidence="7" id="KW-1133">Transmembrane helix</keyword>
<keyword evidence="5" id="KW-0812">Transmembrane</keyword>
<dbReference type="GO" id="GO:0000155">
    <property type="term" value="F:phosphorelay sensor kinase activity"/>
    <property type="evidence" value="ECO:0007669"/>
    <property type="project" value="InterPro"/>
</dbReference>
<sequence length="374" mass="40218">MLYLTMGVGDTTPSLSCVAAWPSGAMVLPPAPEDADVQLPEQGRRWLPLRHGGLLLGALLVETEQLPWSAELAARLQAAAECLAQARALDLQILHLQRELEGMERQRQRQQEQLAVLAHQMRNPVAALRTFGQLLLRRMDGDDARRGLVEGLLEEGEQLNRYVDALDTLPAATQLLEQLGEGQALLLPPLPARAEEQPLAERLLPLIQRAAANCEAQGRPWHGPGDLADLPPWCGDVDAVCEVLANLLENAFRYSPPGSAVGLVCQATDDVLQLAVWDGGKPIATAEQERIFARGMRGSSSSGREGSGLGLALGRDLARQLGGDLRWCSLPELAELNPSGDLPDQGNAFLLQLPFVGCKLPGTGQAAQARPPDS</sequence>
<evidence type="ECO:0000256" key="2">
    <source>
        <dbReference type="ARBA" id="ARBA00012438"/>
    </source>
</evidence>
<dbReference type="Gene3D" id="3.30.565.10">
    <property type="entry name" value="Histidine kinase-like ATPase, C-terminal domain"/>
    <property type="match status" value="1"/>
</dbReference>